<comment type="caution">
    <text evidence="2">The sequence shown here is derived from an EMBL/GenBank/DDBJ whole genome shotgun (WGS) entry which is preliminary data.</text>
</comment>
<dbReference type="InterPro" id="IPR002035">
    <property type="entry name" value="VWF_A"/>
</dbReference>
<dbReference type="Pfam" id="PF13519">
    <property type="entry name" value="VWA_2"/>
    <property type="match status" value="1"/>
</dbReference>
<evidence type="ECO:0000313" key="3">
    <source>
        <dbReference type="Proteomes" id="UP000603200"/>
    </source>
</evidence>
<dbReference type="InterPro" id="IPR036465">
    <property type="entry name" value="vWFA_dom_sf"/>
</dbReference>
<dbReference type="Proteomes" id="UP000603200">
    <property type="component" value="Unassembled WGS sequence"/>
</dbReference>
<accession>A0ABQ3ZUN5</accession>
<keyword evidence="3" id="KW-1185">Reference proteome</keyword>
<organism evidence="2 3">
    <name type="scientific">Winogradskya humida</name>
    <dbReference type="NCBI Taxonomy" id="113566"/>
    <lineage>
        <taxon>Bacteria</taxon>
        <taxon>Bacillati</taxon>
        <taxon>Actinomycetota</taxon>
        <taxon>Actinomycetes</taxon>
        <taxon>Micromonosporales</taxon>
        <taxon>Micromonosporaceae</taxon>
        <taxon>Winogradskya</taxon>
    </lineage>
</organism>
<dbReference type="SUPFAM" id="SSF53850">
    <property type="entry name" value="Periplasmic binding protein-like II"/>
    <property type="match status" value="1"/>
</dbReference>
<evidence type="ECO:0000259" key="1">
    <source>
        <dbReference type="PROSITE" id="PS50234"/>
    </source>
</evidence>
<dbReference type="Gene3D" id="3.40.50.410">
    <property type="entry name" value="von Willebrand factor, type A domain"/>
    <property type="match status" value="1"/>
</dbReference>
<feature type="domain" description="VWFA" evidence="1">
    <location>
        <begin position="371"/>
        <end position="580"/>
    </location>
</feature>
<dbReference type="SMART" id="SM00327">
    <property type="entry name" value="VWA"/>
    <property type="match status" value="1"/>
</dbReference>
<dbReference type="PROSITE" id="PS50234">
    <property type="entry name" value="VWFA"/>
    <property type="match status" value="1"/>
</dbReference>
<protein>
    <submittedName>
        <fullName evidence="2">VWA domain-containing protein</fullName>
    </submittedName>
</protein>
<dbReference type="RefSeq" id="WP_203839354.1">
    <property type="nucleotide sequence ID" value="NZ_BAAATV010000012.1"/>
</dbReference>
<dbReference type="SUPFAM" id="SSF53300">
    <property type="entry name" value="vWA-like"/>
    <property type="match status" value="1"/>
</dbReference>
<dbReference type="Pfam" id="PF13531">
    <property type="entry name" value="SBP_bac_11"/>
    <property type="match status" value="1"/>
</dbReference>
<proteinExistence type="predicted"/>
<reference evidence="2 3" key="1">
    <citation type="submission" date="2021-01" db="EMBL/GenBank/DDBJ databases">
        <title>Whole genome shotgun sequence of Actinoplanes humidus NBRC 14915.</title>
        <authorList>
            <person name="Komaki H."/>
            <person name="Tamura T."/>
        </authorList>
    </citation>
    <scope>NUCLEOTIDE SEQUENCE [LARGE SCALE GENOMIC DNA]</scope>
    <source>
        <strain evidence="2 3">NBRC 14915</strain>
    </source>
</reference>
<name>A0ABQ3ZUN5_9ACTN</name>
<gene>
    <name evidence="2" type="ORF">Ahu01nite_053650</name>
</gene>
<sequence length="584" mass="61896">MSRNWKSYLSALLTGVLVIGGGTTYLRWGRAHCVPVAVTSSTEKAGLITQLAARFEKVSRSGGCVSVTVDGVNSGQAATALAQGWTGEAAAGHPRRPDVWLPSSSMWVTKLRAIPAYAGLPAAPQSVAHSPLVIVMRREMATALGWPGRPLTWSDVLSLDKDAWSRRGHDEWGRFTYAKDDPTQSTSGLAATVATFYAAAGKTTGGFTEADTRSPEVQHAVRRVEANVVAHPPDIVDYIGQLQGSPADISAVVLQEQVAYLHNTSVTAPGRRFVAIHPSDGTLVMDHPFVTMPGTSGPVRDAAADFLAYLREQHAAFAAAGFRDTVDQAPAPVADSLGFAADQRSSTMPLPSAAVMDAVLAQWKTLSKRANILLVVDKSGSMAAASGIPGGGTRMDAAKQALRDNLRLLNPDDQVGLWSFASDPAGLHPQLRMPAPLGPTTDLDAVIGSDALNPARYPYNDTALCVTIRDAQRAVLDRLPPEDPANLTVNAVVVLTDGRDDYDTGQCRMSRSDRGRGAYLGDTLRKADPDQRVQVFGIAFGEADQAALKTIANGTGGVSLDATRHPEKIRTAFADIFTTLSTPS</sequence>
<dbReference type="EMBL" id="BOMN01000070">
    <property type="protein sequence ID" value="GIE22263.1"/>
    <property type="molecule type" value="Genomic_DNA"/>
</dbReference>
<evidence type="ECO:0000313" key="2">
    <source>
        <dbReference type="EMBL" id="GIE22263.1"/>
    </source>
</evidence>